<name>A0A151WPM7_9HYME</name>
<sequence length="149" mass="15831">MEMQFSSPPDGNFTMNLEPAFSSESFSGRNLQTTLMLSSAAISRSLGVSIAIASGSDGHDGDDEEGARAHAFVCMCVCVTWQDIRSSTKAKNTLIKKHAKQTGGGPASNQVLTEIDQNVLALIGSTVVEGHETVQESNVQFVSNLCHIV</sequence>
<keyword evidence="2" id="KW-1185">Reference proteome</keyword>
<dbReference type="STRING" id="64791.A0A151WPM7"/>
<evidence type="ECO:0000313" key="2">
    <source>
        <dbReference type="Proteomes" id="UP000075809"/>
    </source>
</evidence>
<protein>
    <submittedName>
        <fullName evidence="1">Uncharacterized protein</fullName>
    </submittedName>
</protein>
<accession>A0A151WPM7</accession>
<proteinExistence type="predicted"/>
<gene>
    <name evidence="1" type="ORF">ALC60_11160</name>
</gene>
<dbReference type="Proteomes" id="UP000075809">
    <property type="component" value="Unassembled WGS sequence"/>
</dbReference>
<dbReference type="AlphaFoldDB" id="A0A151WPM7"/>
<organism evidence="1 2">
    <name type="scientific">Mycetomoellerius zeteki</name>
    <dbReference type="NCBI Taxonomy" id="64791"/>
    <lineage>
        <taxon>Eukaryota</taxon>
        <taxon>Metazoa</taxon>
        <taxon>Ecdysozoa</taxon>
        <taxon>Arthropoda</taxon>
        <taxon>Hexapoda</taxon>
        <taxon>Insecta</taxon>
        <taxon>Pterygota</taxon>
        <taxon>Neoptera</taxon>
        <taxon>Endopterygota</taxon>
        <taxon>Hymenoptera</taxon>
        <taxon>Apocrita</taxon>
        <taxon>Aculeata</taxon>
        <taxon>Formicoidea</taxon>
        <taxon>Formicidae</taxon>
        <taxon>Myrmicinae</taxon>
        <taxon>Mycetomoellerius</taxon>
    </lineage>
</organism>
<reference evidence="1 2" key="1">
    <citation type="submission" date="2015-09" db="EMBL/GenBank/DDBJ databases">
        <title>Trachymyrmex zeteki WGS genome.</title>
        <authorList>
            <person name="Nygaard S."/>
            <person name="Hu H."/>
            <person name="Boomsma J."/>
            <person name="Zhang G."/>
        </authorList>
    </citation>
    <scope>NUCLEOTIDE SEQUENCE [LARGE SCALE GENOMIC DNA]</scope>
    <source>
        <strain evidence="1">Tzet28-1</strain>
        <tissue evidence="1">Whole body</tissue>
    </source>
</reference>
<evidence type="ECO:0000313" key="1">
    <source>
        <dbReference type="EMBL" id="KYQ49758.1"/>
    </source>
</evidence>
<dbReference type="EMBL" id="KQ982865">
    <property type="protein sequence ID" value="KYQ49758.1"/>
    <property type="molecule type" value="Genomic_DNA"/>
</dbReference>